<dbReference type="Pfam" id="PF19413">
    <property type="entry name" value="YaiO"/>
    <property type="match status" value="1"/>
</dbReference>
<dbReference type="InterPro" id="IPR011990">
    <property type="entry name" value="TPR-like_helical_dom_sf"/>
</dbReference>
<name>A0A1T4MCY9_9BACT</name>
<protein>
    <submittedName>
        <fullName evidence="5">Outer membrane protein, YaiO family</fullName>
    </submittedName>
</protein>
<dbReference type="Pfam" id="PF14559">
    <property type="entry name" value="TPR_19"/>
    <property type="match status" value="2"/>
</dbReference>
<evidence type="ECO:0000313" key="6">
    <source>
        <dbReference type="Proteomes" id="UP000190367"/>
    </source>
</evidence>
<dbReference type="Pfam" id="PF13432">
    <property type="entry name" value="TPR_16"/>
    <property type="match status" value="1"/>
</dbReference>
<dbReference type="Proteomes" id="UP000190367">
    <property type="component" value="Unassembled WGS sequence"/>
</dbReference>
<proteinExistence type="predicted"/>
<evidence type="ECO:0000256" key="3">
    <source>
        <dbReference type="PROSITE-ProRule" id="PRU00339"/>
    </source>
</evidence>
<dbReference type="NCBIfam" id="TIGR04390">
    <property type="entry name" value="OMP_YaiO_dom"/>
    <property type="match status" value="1"/>
</dbReference>
<keyword evidence="2 3" id="KW-0802">TPR repeat</keyword>
<dbReference type="AlphaFoldDB" id="A0A1T4MCY9"/>
<evidence type="ECO:0000259" key="4">
    <source>
        <dbReference type="Pfam" id="PF19413"/>
    </source>
</evidence>
<evidence type="ECO:0000256" key="2">
    <source>
        <dbReference type="ARBA" id="ARBA00022803"/>
    </source>
</evidence>
<organism evidence="5 6">
    <name type="scientific">Chitinophaga eiseniae</name>
    <dbReference type="NCBI Taxonomy" id="634771"/>
    <lineage>
        <taxon>Bacteria</taxon>
        <taxon>Pseudomonadati</taxon>
        <taxon>Bacteroidota</taxon>
        <taxon>Chitinophagia</taxon>
        <taxon>Chitinophagales</taxon>
        <taxon>Chitinophagaceae</taxon>
        <taxon>Chitinophaga</taxon>
    </lineage>
</organism>
<keyword evidence="6" id="KW-1185">Reference proteome</keyword>
<dbReference type="PANTHER" id="PTHR45586:SF1">
    <property type="entry name" value="LIPOPOLYSACCHARIDE ASSEMBLY PROTEIN B"/>
    <property type="match status" value="1"/>
</dbReference>
<dbReference type="SMART" id="SM00028">
    <property type="entry name" value="TPR"/>
    <property type="match status" value="11"/>
</dbReference>
<accession>A0A1T4MCY9</accession>
<dbReference type="STRING" id="634771.SAMN04488128_1011058"/>
<sequence length="958" mass="107698">MLQRSVEKRCVVFILSLLLIYSGLSAQRSGLVSSDVLYKMALKARNEEKDYPKAIRFCKKALSQSPDYTDIRILLGKLYQETGQPVAAAFEWNVVLRKEPANSDALHSLVNLYYSQGNTAEASCYVDVLLEKTPLDKDLLLKKYGLAEERGDVITQAKVMGLLRNHYMSDPRVASLLEDYQMQAARRGRKTGDLNGSEKMYEQVLLKDKNNVEALQGMASTLEGQGRSREALSYYNQLLALHPDSAAWRLKRSSIQLANGNYAAALEDAKWLHKQYPGQALYKQHLADVYTTLSRQPDAPAEYTEQLLALQPGNKAVYQQLINQANQRGNYTAANEWCSKALQVFPGDVDILRKQIGIQEKTQDYSAAAATAGKLLQLHPGATHEQIYTDLQLLHANRLVQQQQPGEAAIVLQTALKQVPGRKELLLRLSNVQTALGHPQEALSLLDQVLAKQPTDTALLFKKSGLLEASQRYAEAAAISEALMTRYPTETRYRQAYTDQAMLAARSHIAQKQYGAAEPLLLKVLQYTPANKDAWVYLINGKNEQQQPAQALEYTNRALGQLNNDSLLLQKKSALLQQAGRYTEASTIAADLHRRYPADTALRQMYLDQLLAHGKQLREAQQWDSAATLYQAAYALAPADTAVLYNLAATATARKQYDSVLVYADKGLALNANQPALLSQKANALEQLHRYADAAMVAGQLRKLQPGEKKWQQYADHLNGYTYKNQVGIIHLQSIYSRDLAPASITSLQYLHRFQRGTVTGRLNYGSREAGNGIQLEAESYYTHNPRYYSYGLFGWSNSDVFPAIRAGYSLFRNFNKGWEGELGGRYVKSDTINTYSAVASVGKYFGNYWVNLRGFFTNDEHQWYQAYTLTNRFYLNDRQDFIALIGNIGASPDDRSRNFQFGKVAGFTSTSLTGGFQKNIRGRATIGAYGTWTRQQIPQQSYLHQFDTYLLFLWNFK</sequence>
<feature type="repeat" description="TPR" evidence="3">
    <location>
        <begin position="212"/>
        <end position="245"/>
    </location>
</feature>
<evidence type="ECO:0000256" key="1">
    <source>
        <dbReference type="ARBA" id="ARBA00022737"/>
    </source>
</evidence>
<evidence type="ECO:0000313" key="5">
    <source>
        <dbReference type="EMBL" id="SJZ64900.1"/>
    </source>
</evidence>
<dbReference type="EMBL" id="FUWZ01000001">
    <property type="protein sequence ID" value="SJZ64900.1"/>
    <property type="molecule type" value="Genomic_DNA"/>
</dbReference>
<dbReference type="SUPFAM" id="SSF48452">
    <property type="entry name" value="TPR-like"/>
    <property type="match status" value="3"/>
</dbReference>
<keyword evidence="1" id="KW-0677">Repeat</keyword>
<gene>
    <name evidence="5" type="ORF">SAMN04488128_1011058</name>
</gene>
<dbReference type="InterPro" id="IPR030887">
    <property type="entry name" value="Beta-barrel_YaiO"/>
</dbReference>
<dbReference type="InterPro" id="IPR051012">
    <property type="entry name" value="CellSynth/LPSAsmb/PSIAsmb"/>
</dbReference>
<dbReference type="OrthoDB" id="691989at2"/>
<dbReference type="PANTHER" id="PTHR45586">
    <property type="entry name" value="TPR REPEAT-CONTAINING PROTEIN PA4667"/>
    <property type="match status" value="1"/>
</dbReference>
<reference evidence="6" key="1">
    <citation type="submission" date="2017-02" db="EMBL/GenBank/DDBJ databases">
        <authorList>
            <person name="Varghese N."/>
            <person name="Submissions S."/>
        </authorList>
    </citation>
    <scope>NUCLEOTIDE SEQUENCE [LARGE SCALE GENOMIC DNA]</scope>
    <source>
        <strain evidence="6">DSM 22224</strain>
    </source>
</reference>
<dbReference type="Gene3D" id="1.25.40.10">
    <property type="entry name" value="Tetratricopeptide repeat domain"/>
    <property type="match status" value="4"/>
</dbReference>
<dbReference type="InterPro" id="IPR019734">
    <property type="entry name" value="TPR_rpt"/>
</dbReference>
<feature type="domain" description="YaiO beta-barrel" evidence="4">
    <location>
        <begin position="724"/>
        <end position="895"/>
    </location>
</feature>
<dbReference type="PROSITE" id="PS50005">
    <property type="entry name" value="TPR"/>
    <property type="match status" value="1"/>
</dbReference>
<dbReference type="RefSeq" id="WP_078667681.1">
    <property type="nucleotide sequence ID" value="NZ_FUWZ01000001.1"/>
</dbReference>